<evidence type="ECO:0000256" key="1">
    <source>
        <dbReference type="ARBA" id="ARBA00004651"/>
    </source>
</evidence>
<dbReference type="PROSITE" id="PS50156">
    <property type="entry name" value="SSD"/>
    <property type="match status" value="1"/>
</dbReference>
<feature type="transmembrane region" description="Helical" evidence="8">
    <location>
        <begin position="324"/>
        <end position="349"/>
    </location>
</feature>
<keyword evidence="11" id="KW-1185">Reference proteome</keyword>
<evidence type="ECO:0000256" key="3">
    <source>
        <dbReference type="ARBA" id="ARBA00022475"/>
    </source>
</evidence>
<feature type="transmembrane region" description="Helical" evidence="8">
    <location>
        <begin position="29"/>
        <end position="49"/>
    </location>
</feature>
<feature type="domain" description="SSD" evidence="9">
    <location>
        <begin position="222"/>
        <end position="347"/>
    </location>
</feature>
<evidence type="ECO:0000256" key="6">
    <source>
        <dbReference type="ARBA" id="ARBA00023136"/>
    </source>
</evidence>
<dbReference type="Pfam" id="PF03176">
    <property type="entry name" value="MMPL"/>
    <property type="match status" value="2"/>
</dbReference>
<dbReference type="AlphaFoldDB" id="A0A9X1PXM3"/>
<feature type="transmembrane region" description="Helical" evidence="8">
    <location>
        <begin position="248"/>
        <end position="269"/>
    </location>
</feature>
<evidence type="ECO:0000256" key="8">
    <source>
        <dbReference type="SAM" id="Phobius"/>
    </source>
</evidence>
<accession>A0A9X1PXM3</accession>
<name>A0A9X1PXM3_STRM4</name>
<evidence type="ECO:0000256" key="2">
    <source>
        <dbReference type="ARBA" id="ARBA00010157"/>
    </source>
</evidence>
<dbReference type="InterPro" id="IPR050545">
    <property type="entry name" value="Mycobact_MmpL"/>
</dbReference>
<feature type="transmembrane region" description="Helical" evidence="8">
    <location>
        <begin position="205"/>
        <end position="236"/>
    </location>
</feature>
<sequence length="750" mass="78724">MTEVKRPPGAAAPPRPGGWTRFVTARPRLSLLVALVITALAVLAGSGVADRLGSGGWEDPDAESTYATRALEREFPASQPNLLLLVDAGDASVDDPAVAAEARRIVARLADEKGVTGVGSYWQADASAAPALRAEDGHEALIAARITGEEKQAGETLDRIAPEFRGAHGPVEVSVGGPVAVRHEMQTTIQEDLVRAEVIALPVTLVLLVMVFGSAVAALLPLGIGIVAILGTNAVLRGLTEVTDVSVFAMNLTTALGLGLAVDYALFIVRRFREELATGAEPLTAVGTTLRTAGRTVLFSALTVAVSLAAMLLFPQYFLRSFAYAGIAVVLLAAAAALILLPAALVLLGHRVNALDLRRLFRRGQPKAAASTAAAPEGRAWTRTANLVMRRAPFFALGTTAVLVLLGLPFLGVKFGTADDRQLPSSAESHVVQQHIRDGFPGSPGGGLEVLAEGRATPAQYAAYKERVAALPEVLRVDGPLVKGESAYFTVLPKGEAVDDPAQRLVGELRAAQAPFDTKVTGAAAVLVDSKDAIAERLPLAVAFIAVVTLLLVFLLTGSVLIPIQAVVLNALSLTAMFGAVVWVFQDGHLSGLLGFTSPGSIETTLPVLMFCVAFGLSMDYGVFLLSRIKEEYDTTGDHDQAVRHGLQRTGGLITAAAVILAVVMVAIGTSRVTNTKMLGLGIALAVLMDAMIVRSLLVPAVMRLTGRATWWAPGPLRRFHTRFGLSEGESTPPSTAETPRERDKVSTPG</sequence>
<keyword evidence="3" id="KW-1003">Cell membrane</keyword>
<feature type="transmembrane region" description="Helical" evidence="8">
    <location>
        <begin position="606"/>
        <end position="626"/>
    </location>
</feature>
<feature type="region of interest" description="Disordered" evidence="7">
    <location>
        <begin position="724"/>
        <end position="750"/>
    </location>
</feature>
<comment type="subcellular location">
    <subcellularLocation>
        <location evidence="1">Cell membrane</location>
        <topology evidence="1">Multi-pass membrane protein</topology>
    </subcellularLocation>
</comment>
<evidence type="ECO:0000313" key="10">
    <source>
        <dbReference type="EMBL" id="MCF1594380.1"/>
    </source>
</evidence>
<dbReference type="Proteomes" id="UP001139384">
    <property type="component" value="Unassembled WGS sequence"/>
</dbReference>
<evidence type="ECO:0000259" key="9">
    <source>
        <dbReference type="PROSITE" id="PS50156"/>
    </source>
</evidence>
<feature type="transmembrane region" description="Helical" evidence="8">
    <location>
        <begin position="567"/>
        <end position="586"/>
    </location>
</feature>
<feature type="transmembrane region" description="Helical" evidence="8">
    <location>
        <begin position="392"/>
        <end position="411"/>
    </location>
</feature>
<evidence type="ECO:0000256" key="4">
    <source>
        <dbReference type="ARBA" id="ARBA00022692"/>
    </source>
</evidence>
<feature type="compositionally biased region" description="Basic and acidic residues" evidence="7">
    <location>
        <begin position="739"/>
        <end position="750"/>
    </location>
</feature>
<keyword evidence="5 8" id="KW-1133">Transmembrane helix</keyword>
<comment type="similarity">
    <text evidence="2">Belongs to the resistance-nodulation-cell division (RND) (TC 2.A.6) family. MmpL subfamily.</text>
</comment>
<dbReference type="Gene3D" id="1.20.1640.10">
    <property type="entry name" value="Multidrug efflux transporter AcrB transmembrane domain"/>
    <property type="match status" value="2"/>
</dbReference>
<feature type="transmembrane region" description="Helical" evidence="8">
    <location>
        <begin position="540"/>
        <end position="562"/>
    </location>
</feature>
<dbReference type="InterPro" id="IPR004869">
    <property type="entry name" value="MMPL_dom"/>
</dbReference>
<dbReference type="InterPro" id="IPR000731">
    <property type="entry name" value="SSD"/>
</dbReference>
<proteinExistence type="inferred from homology"/>
<feature type="transmembrane region" description="Helical" evidence="8">
    <location>
        <begin position="653"/>
        <end position="673"/>
    </location>
</feature>
<dbReference type="RefSeq" id="WP_234762638.1">
    <property type="nucleotide sequence ID" value="NZ_JAKEIP010000036.1"/>
</dbReference>
<keyword evidence="4 8" id="KW-0812">Transmembrane</keyword>
<dbReference type="PANTHER" id="PTHR33406">
    <property type="entry name" value="MEMBRANE PROTEIN MJ1562-RELATED"/>
    <property type="match status" value="1"/>
</dbReference>
<feature type="compositionally biased region" description="Polar residues" evidence="7">
    <location>
        <begin position="729"/>
        <end position="738"/>
    </location>
</feature>
<organism evidence="10 11">
    <name type="scientific">Streptomyces muensis</name>
    <dbReference type="NCBI Taxonomy" id="1077944"/>
    <lineage>
        <taxon>Bacteria</taxon>
        <taxon>Bacillati</taxon>
        <taxon>Actinomycetota</taxon>
        <taxon>Actinomycetes</taxon>
        <taxon>Kitasatosporales</taxon>
        <taxon>Streptomycetaceae</taxon>
        <taxon>Streptomyces</taxon>
    </lineage>
</organism>
<dbReference type="PANTHER" id="PTHR33406:SF11">
    <property type="entry name" value="MEMBRANE PROTEIN SCO6666-RELATED"/>
    <property type="match status" value="1"/>
</dbReference>
<reference evidence="10" key="1">
    <citation type="submission" date="2022-01" db="EMBL/GenBank/DDBJ databases">
        <title>Draft Genome Sequences of Seven Type Strains of the Genus Streptomyces.</title>
        <authorList>
            <person name="Aziz S."/>
            <person name="Coretto E."/>
            <person name="Chronakova A."/>
            <person name="Sproer C."/>
            <person name="Huber K."/>
            <person name="Nouioui I."/>
            <person name="Gross H."/>
        </authorList>
    </citation>
    <scope>NUCLEOTIDE SEQUENCE</scope>
    <source>
        <strain evidence="10">DSM 103493</strain>
    </source>
</reference>
<dbReference type="GO" id="GO:0005886">
    <property type="term" value="C:plasma membrane"/>
    <property type="evidence" value="ECO:0007669"/>
    <property type="project" value="UniProtKB-SubCell"/>
</dbReference>
<dbReference type="EMBL" id="JAKEIP010000036">
    <property type="protein sequence ID" value="MCF1594380.1"/>
    <property type="molecule type" value="Genomic_DNA"/>
</dbReference>
<protein>
    <submittedName>
        <fullName evidence="10">MMPL family transporter</fullName>
    </submittedName>
</protein>
<gene>
    <name evidence="10" type="ORF">L0P92_12495</name>
</gene>
<feature type="transmembrane region" description="Helical" evidence="8">
    <location>
        <begin position="297"/>
        <end position="318"/>
    </location>
</feature>
<feature type="transmembrane region" description="Helical" evidence="8">
    <location>
        <begin position="679"/>
        <end position="698"/>
    </location>
</feature>
<evidence type="ECO:0000256" key="7">
    <source>
        <dbReference type="SAM" id="MobiDB-lite"/>
    </source>
</evidence>
<comment type="caution">
    <text evidence="10">The sequence shown here is derived from an EMBL/GenBank/DDBJ whole genome shotgun (WGS) entry which is preliminary data.</text>
</comment>
<dbReference type="SUPFAM" id="SSF82866">
    <property type="entry name" value="Multidrug efflux transporter AcrB transmembrane domain"/>
    <property type="match status" value="2"/>
</dbReference>
<evidence type="ECO:0000256" key="5">
    <source>
        <dbReference type="ARBA" id="ARBA00022989"/>
    </source>
</evidence>
<evidence type="ECO:0000313" key="11">
    <source>
        <dbReference type="Proteomes" id="UP001139384"/>
    </source>
</evidence>
<keyword evidence="6 8" id="KW-0472">Membrane</keyword>